<reference evidence="3" key="1">
    <citation type="journal article" date="2019" name="Int. J. Syst. Evol. Microbiol.">
        <title>The Global Catalogue of Microorganisms (GCM) 10K type strain sequencing project: providing services to taxonomists for standard genome sequencing and annotation.</title>
        <authorList>
            <consortium name="The Broad Institute Genomics Platform"/>
            <consortium name="The Broad Institute Genome Sequencing Center for Infectious Disease"/>
            <person name="Wu L."/>
            <person name="Ma J."/>
        </authorList>
    </citation>
    <scope>NUCLEOTIDE SEQUENCE [LARGE SCALE GENOMIC DNA]</scope>
    <source>
        <strain evidence="3">CCUG 57942</strain>
    </source>
</reference>
<keyword evidence="3" id="KW-1185">Reference proteome</keyword>
<proteinExistence type="predicted"/>
<dbReference type="Gene3D" id="3.30.70.100">
    <property type="match status" value="1"/>
</dbReference>
<dbReference type="Proteomes" id="UP001597389">
    <property type="component" value="Unassembled WGS sequence"/>
</dbReference>
<comment type="caution">
    <text evidence="2">The sequence shown here is derived from an EMBL/GenBank/DDBJ whole genome shotgun (WGS) entry which is preliminary data.</text>
</comment>
<dbReference type="PROSITE" id="PS51502">
    <property type="entry name" value="S_R_A_B_BARREL"/>
    <property type="match status" value="1"/>
</dbReference>
<dbReference type="RefSeq" id="WP_377089671.1">
    <property type="nucleotide sequence ID" value="NZ_JBHSJL010000014.1"/>
</dbReference>
<dbReference type="InterPro" id="IPR011008">
    <property type="entry name" value="Dimeric_a/b-barrel"/>
</dbReference>
<dbReference type="SMART" id="SM00886">
    <property type="entry name" value="Dabb"/>
    <property type="match status" value="1"/>
</dbReference>
<feature type="domain" description="Stress-response A/B barrel" evidence="1">
    <location>
        <begin position="1"/>
        <end position="98"/>
    </location>
</feature>
<accession>A0ABW4ZD14</accession>
<name>A0ABW4ZD14_9BACT</name>
<evidence type="ECO:0000259" key="1">
    <source>
        <dbReference type="PROSITE" id="PS51502"/>
    </source>
</evidence>
<protein>
    <submittedName>
        <fullName evidence="2">Dabb family protein</fullName>
    </submittedName>
</protein>
<evidence type="ECO:0000313" key="2">
    <source>
        <dbReference type="EMBL" id="MFD2159756.1"/>
    </source>
</evidence>
<dbReference type="SUPFAM" id="SSF54909">
    <property type="entry name" value="Dimeric alpha+beta barrel"/>
    <property type="match status" value="1"/>
</dbReference>
<organism evidence="2 3">
    <name type="scientific">Rubritalea tangerina</name>
    <dbReference type="NCBI Taxonomy" id="430798"/>
    <lineage>
        <taxon>Bacteria</taxon>
        <taxon>Pseudomonadati</taxon>
        <taxon>Verrucomicrobiota</taxon>
        <taxon>Verrucomicrobiia</taxon>
        <taxon>Verrucomicrobiales</taxon>
        <taxon>Rubritaleaceae</taxon>
        <taxon>Rubritalea</taxon>
    </lineage>
</organism>
<gene>
    <name evidence="2" type="ORF">ACFSW8_12675</name>
</gene>
<dbReference type="EMBL" id="JBHUJB010000051">
    <property type="protein sequence ID" value="MFD2159756.1"/>
    <property type="molecule type" value="Genomic_DNA"/>
</dbReference>
<evidence type="ECO:0000313" key="3">
    <source>
        <dbReference type="Proteomes" id="UP001597389"/>
    </source>
</evidence>
<dbReference type="InterPro" id="IPR013097">
    <property type="entry name" value="Dabb"/>
</dbReference>
<sequence>MQHHVYFWLKEEHQDAETRAAFEKGLDAVCQVPNIASGNWGKPAPTPERPVTDKSFDYGLYLSFDSIEKHDAYQVHPEHDVFVDGFKDLWEKVLVMDVE</sequence>
<dbReference type="Pfam" id="PF07876">
    <property type="entry name" value="Dabb"/>
    <property type="match status" value="1"/>
</dbReference>